<evidence type="ECO:0000313" key="2">
    <source>
        <dbReference type="EMBL" id="RNF67696.1"/>
    </source>
</evidence>
<evidence type="ECO:0000256" key="1">
    <source>
        <dbReference type="SAM" id="SignalP"/>
    </source>
</evidence>
<dbReference type="PROSITE" id="PS51257">
    <property type="entry name" value="PROKAR_LIPOPROTEIN"/>
    <property type="match status" value="1"/>
</dbReference>
<dbReference type="EMBL" id="RIZI01000131">
    <property type="protein sequence ID" value="RNF67696.1"/>
    <property type="molecule type" value="Genomic_DNA"/>
</dbReference>
<comment type="caution">
    <text evidence="2">The sequence shown here is derived from an EMBL/GenBank/DDBJ whole genome shotgun (WGS) entry which is preliminary data.</text>
</comment>
<dbReference type="AlphaFoldDB" id="A0A3M8RGT8"/>
<feature type="signal peptide" evidence="1">
    <location>
        <begin position="1"/>
        <end position="23"/>
    </location>
</feature>
<reference evidence="2" key="1">
    <citation type="submission" date="2018-10" db="EMBL/GenBank/DDBJ databases">
        <title>Acidithiobacillus sulfuriphilus sp. nov.: an extremely acidophilic sulfur-oxidizing chemolithotroph isolated from a neutral pH environment.</title>
        <authorList>
            <person name="Falagan C."/>
            <person name="Moya-Beltran A."/>
            <person name="Quatrini R."/>
            <person name="Johnson D.B."/>
        </authorList>
    </citation>
    <scope>NUCLEOTIDE SEQUENCE [LARGE SCALE GENOMIC DNA]</scope>
    <source>
        <strain evidence="2">CJ-2</strain>
    </source>
</reference>
<name>A0A3M8RGT8_9PROT</name>
<feature type="chain" id="PRO_5018045024" description="Lipoprotein" evidence="1">
    <location>
        <begin position="24"/>
        <end position="184"/>
    </location>
</feature>
<keyword evidence="1" id="KW-0732">Signal</keyword>
<gene>
    <name evidence="2" type="ORF">EC580_03890</name>
</gene>
<evidence type="ECO:0008006" key="3">
    <source>
        <dbReference type="Google" id="ProtNLM"/>
    </source>
</evidence>
<proteinExistence type="predicted"/>
<protein>
    <recommendedName>
        <fullName evidence="3">Lipoprotein</fullName>
    </recommendedName>
</protein>
<organism evidence="2">
    <name type="scientific">Acidithiobacillus sulfuriphilus</name>
    <dbReference type="NCBI Taxonomy" id="1867749"/>
    <lineage>
        <taxon>Bacteria</taxon>
        <taxon>Pseudomonadati</taxon>
        <taxon>Pseudomonadota</taxon>
        <taxon>Acidithiobacillia</taxon>
        <taxon>Acidithiobacillales</taxon>
        <taxon>Acidithiobacillaceae</taxon>
        <taxon>Acidithiobacillus</taxon>
    </lineage>
</organism>
<accession>A0A3M8RGT8</accession>
<sequence>MLRYCFGCLGVALLLLLTACAQQVPLAPMVAAAPPRPVVTQNPAIALHAAEALQNRWQASLGQGGQYSGNCVRLGLQQSPMAGACWSNLAKSYGESARDFAAPGPRFPPAVAEDMAKGRAAAARFFALARSWASACAAMPAGHLRECDRPQLFALMQREKIEANTAFRAGVQRLRGRPLAAGDR</sequence>